<proteinExistence type="predicted"/>
<name>A0A182QAX4_9DIPT</name>
<evidence type="ECO:0000256" key="1">
    <source>
        <dbReference type="SAM" id="MobiDB-lite"/>
    </source>
</evidence>
<keyword evidence="3" id="KW-1185">Reference proteome</keyword>
<dbReference type="EMBL" id="AXCN02000750">
    <property type="status" value="NOT_ANNOTATED_CDS"/>
    <property type="molecule type" value="Genomic_DNA"/>
</dbReference>
<evidence type="ECO:0000313" key="3">
    <source>
        <dbReference type="Proteomes" id="UP000075886"/>
    </source>
</evidence>
<feature type="region of interest" description="Disordered" evidence="1">
    <location>
        <begin position="32"/>
        <end position="120"/>
    </location>
</feature>
<sequence>MEPKKRFPGLIEPNKDSPFKILDVRSINQISTKFNNASKQEDAGEASDDSSGSEKELVIDMADAETEESQDTAEETNLLIETTEGNENLLPPESPPPPAPPVIKSPPKNRINRRKSRHVPMEDPDAALDAPVVPTIAVAPVQPTREPIVPEPSSGLQESLHANRNIMKHIALLRTTINYLVGKKHNRTIKFPVVTSDLSTMDSWMEKYEQIKRPPVGESSSKPKMMKKK</sequence>
<reference evidence="2" key="2">
    <citation type="submission" date="2020-05" db="UniProtKB">
        <authorList>
            <consortium name="EnsemblMetazoa"/>
        </authorList>
    </citation>
    <scope>IDENTIFICATION</scope>
    <source>
        <strain evidence="2">FAR1</strain>
    </source>
</reference>
<accession>A0A182QAX4</accession>
<organism evidence="2 3">
    <name type="scientific">Anopheles farauti</name>
    <dbReference type="NCBI Taxonomy" id="69004"/>
    <lineage>
        <taxon>Eukaryota</taxon>
        <taxon>Metazoa</taxon>
        <taxon>Ecdysozoa</taxon>
        <taxon>Arthropoda</taxon>
        <taxon>Hexapoda</taxon>
        <taxon>Insecta</taxon>
        <taxon>Pterygota</taxon>
        <taxon>Neoptera</taxon>
        <taxon>Endopterygota</taxon>
        <taxon>Diptera</taxon>
        <taxon>Nematocera</taxon>
        <taxon>Culicoidea</taxon>
        <taxon>Culicidae</taxon>
        <taxon>Anophelinae</taxon>
        <taxon>Anopheles</taxon>
    </lineage>
</organism>
<protein>
    <submittedName>
        <fullName evidence="2">Uncharacterized protein</fullName>
    </submittedName>
</protein>
<dbReference type="VEuPathDB" id="VectorBase:AFAF006535"/>
<evidence type="ECO:0000313" key="2">
    <source>
        <dbReference type="EnsemblMetazoa" id="AFAF006535-PA"/>
    </source>
</evidence>
<feature type="compositionally biased region" description="Pro residues" evidence="1">
    <location>
        <begin position="92"/>
        <end position="104"/>
    </location>
</feature>
<reference evidence="3" key="1">
    <citation type="submission" date="2014-01" db="EMBL/GenBank/DDBJ databases">
        <title>The Genome Sequence of Anopheles farauti FAR1 (V2).</title>
        <authorList>
            <consortium name="The Broad Institute Genomics Platform"/>
            <person name="Neafsey D.E."/>
            <person name="Besansky N."/>
            <person name="Howell P."/>
            <person name="Walton C."/>
            <person name="Young S.K."/>
            <person name="Zeng Q."/>
            <person name="Gargeya S."/>
            <person name="Fitzgerald M."/>
            <person name="Haas B."/>
            <person name="Abouelleil A."/>
            <person name="Allen A.W."/>
            <person name="Alvarado L."/>
            <person name="Arachchi H.M."/>
            <person name="Berlin A.M."/>
            <person name="Chapman S.B."/>
            <person name="Gainer-Dewar J."/>
            <person name="Goldberg J."/>
            <person name="Griggs A."/>
            <person name="Gujja S."/>
            <person name="Hansen M."/>
            <person name="Howarth C."/>
            <person name="Imamovic A."/>
            <person name="Ireland A."/>
            <person name="Larimer J."/>
            <person name="McCowan C."/>
            <person name="Murphy C."/>
            <person name="Pearson M."/>
            <person name="Poon T.W."/>
            <person name="Priest M."/>
            <person name="Roberts A."/>
            <person name="Saif S."/>
            <person name="Shea T."/>
            <person name="Sisk P."/>
            <person name="Sykes S."/>
            <person name="Wortman J."/>
            <person name="Nusbaum C."/>
            <person name="Birren B."/>
        </authorList>
    </citation>
    <scope>NUCLEOTIDE SEQUENCE [LARGE SCALE GENOMIC DNA]</scope>
    <source>
        <strain evidence="3">FAR1</strain>
    </source>
</reference>
<feature type="compositionally biased region" description="Acidic residues" evidence="1">
    <location>
        <begin position="62"/>
        <end position="74"/>
    </location>
</feature>
<dbReference type="Proteomes" id="UP000075886">
    <property type="component" value="Unassembled WGS sequence"/>
</dbReference>
<dbReference type="EnsemblMetazoa" id="AFAF006535-RA">
    <property type="protein sequence ID" value="AFAF006535-PA"/>
    <property type="gene ID" value="AFAF006535"/>
</dbReference>
<dbReference type="AlphaFoldDB" id="A0A182QAX4"/>